<dbReference type="EMBL" id="LT838272">
    <property type="protein sequence ID" value="SMB96676.1"/>
    <property type="molecule type" value="Genomic_DNA"/>
</dbReference>
<accession>A0A1W1VTM2</accession>
<dbReference type="Pfam" id="PF01944">
    <property type="entry name" value="SpoIIM"/>
    <property type="match status" value="1"/>
</dbReference>
<keyword evidence="3" id="KW-1185">Reference proteome</keyword>
<proteinExistence type="predicted"/>
<feature type="transmembrane region" description="Helical" evidence="1">
    <location>
        <begin position="175"/>
        <end position="193"/>
    </location>
</feature>
<reference evidence="2 3" key="1">
    <citation type="submission" date="2017-04" db="EMBL/GenBank/DDBJ databases">
        <authorList>
            <person name="Afonso C.L."/>
            <person name="Miller P.J."/>
            <person name="Scott M.A."/>
            <person name="Spackman E."/>
            <person name="Goraichik I."/>
            <person name="Dimitrov K.M."/>
            <person name="Suarez D.L."/>
            <person name="Swayne D.E."/>
        </authorList>
    </citation>
    <scope>NUCLEOTIDE SEQUENCE [LARGE SCALE GENOMIC DNA]</scope>
    <source>
        <strain evidence="2 3">ToBE</strain>
    </source>
</reference>
<name>A0A1W1VTM2_9FIRM</name>
<feature type="transmembrane region" description="Helical" evidence="1">
    <location>
        <begin position="110"/>
        <end position="130"/>
    </location>
</feature>
<feature type="transmembrane region" description="Helical" evidence="1">
    <location>
        <begin position="6"/>
        <end position="26"/>
    </location>
</feature>
<evidence type="ECO:0000256" key="1">
    <source>
        <dbReference type="SAM" id="Phobius"/>
    </source>
</evidence>
<keyword evidence="1" id="KW-0472">Membrane</keyword>
<keyword evidence="1" id="KW-1133">Transmembrane helix</keyword>
<organism evidence="2 3">
    <name type="scientific">Thermanaeromonas toyohensis ToBE</name>
    <dbReference type="NCBI Taxonomy" id="698762"/>
    <lineage>
        <taxon>Bacteria</taxon>
        <taxon>Bacillati</taxon>
        <taxon>Bacillota</taxon>
        <taxon>Clostridia</taxon>
        <taxon>Neomoorellales</taxon>
        <taxon>Neomoorellaceae</taxon>
        <taxon>Thermanaeromonas</taxon>
    </lineage>
</organism>
<gene>
    <name evidence="2" type="ORF">SAMN00808754_1583</name>
</gene>
<feature type="transmembrane region" description="Helical" evidence="1">
    <location>
        <begin position="137"/>
        <end position="163"/>
    </location>
</feature>
<dbReference type="InterPro" id="IPR002798">
    <property type="entry name" value="SpoIIM-like"/>
</dbReference>
<dbReference type="OrthoDB" id="9800053at2"/>
<sequence>MRRSVLWVALAAAVFALGGVAGAFYLSKEPWQLVPVTQAMERHMRLIPESRILLFGFILSKNVLAVTLGLFAEQILVAVNRLRVQAAVRLRFPQVFTKDGSVPALFLGRLVPAGVLAVNGAVLAGMCYLLRSAGTKVTWLAAGLVPHGVPELLALFLACGAGITGTAPEEKFVLLRRAVLPLLTAAAFIEVWVTPEVMRLAG</sequence>
<protein>
    <submittedName>
        <fullName evidence="2">Stage II sporulation protein M</fullName>
    </submittedName>
</protein>
<dbReference type="RefSeq" id="WP_084665196.1">
    <property type="nucleotide sequence ID" value="NZ_LT838272.1"/>
</dbReference>
<dbReference type="STRING" id="698762.SAMN00808754_1583"/>
<evidence type="ECO:0000313" key="2">
    <source>
        <dbReference type="EMBL" id="SMB96676.1"/>
    </source>
</evidence>
<dbReference type="AlphaFoldDB" id="A0A1W1VTM2"/>
<keyword evidence="1" id="KW-0812">Transmembrane</keyword>
<dbReference type="Proteomes" id="UP000192569">
    <property type="component" value="Chromosome I"/>
</dbReference>
<evidence type="ECO:0000313" key="3">
    <source>
        <dbReference type="Proteomes" id="UP000192569"/>
    </source>
</evidence>